<accession>A0ABV0XKR8</accession>
<protein>
    <submittedName>
        <fullName evidence="1">Uncharacterized protein</fullName>
    </submittedName>
</protein>
<organism evidence="1 2">
    <name type="scientific">Ameca splendens</name>
    <dbReference type="NCBI Taxonomy" id="208324"/>
    <lineage>
        <taxon>Eukaryota</taxon>
        <taxon>Metazoa</taxon>
        <taxon>Chordata</taxon>
        <taxon>Craniata</taxon>
        <taxon>Vertebrata</taxon>
        <taxon>Euteleostomi</taxon>
        <taxon>Actinopterygii</taxon>
        <taxon>Neopterygii</taxon>
        <taxon>Teleostei</taxon>
        <taxon>Neoteleostei</taxon>
        <taxon>Acanthomorphata</taxon>
        <taxon>Ovalentaria</taxon>
        <taxon>Atherinomorphae</taxon>
        <taxon>Cyprinodontiformes</taxon>
        <taxon>Goodeidae</taxon>
        <taxon>Ameca</taxon>
    </lineage>
</organism>
<dbReference type="EMBL" id="JAHRIP010005930">
    <property type="protein sequence ID" value="MEQ2282070.1"/>
    <property type="molecule type" value="Genomic_DNA"/>
</dbReference>
<proteinExistence type="predicted"/>
<comment type="caution">
    <text evidence="1">The sequence shown here is derived from an EMBL/GenBank/DDBJ whole genome shotgun (WGS) entry which is preliminary data.</text>
</comment>
<reference evidence="1 2" key="1">
    <citation type="submission" date="2021-06" db="EMBL/GenBank/DDBJ databases">
        <authorList>
            <person name="Palmer J.M."/>
        </authorList>
    </citation>
    <scope>NUCLEOTIDE SEQUENCE [LARGE SCALE GENOMIC DNA]</scope>
    <source>
        <strain evidence="1 2">AS_MEX2019</strain>
        <tissue evidence="1">Muscle</tissue>
    </source>
</reference>
<dbReference type="Proteomes" id="UP001469553">
    <property type="component" value="Unassembled WGS sequence"/>
</dbReference>
<sequence length="117" mass="13155">MHFILKVPEMFVPEFNVEIHGCGSQHTPEALPPWSFLTTSVTSSWVMKESNCESPASASTRECVIEEILEVLLPPPKNVPSQGQQLPTPTVNSVGKALCFPLLRRWTFCQNRFEANR</sequence>
<gene>
    <name evidence="1" type="ORF">AMECASPLE_036750</name>
</gene>
<name>A0ABV0XKR8_9TELE</name>
<evidence type="ECO:0000313" key="1">
    <source>
        <dbReference type="EMBL" id="MEQ2282070.1"/>
    </source>
</evidence>
<evidence type="ECO:0000313" key="2">
    <source>
        <dbReference type="Proteomes" id="UP001469553"/>
    </source>
</evidence>
<keyword evidence="2" id="KW-1185">Reference proteome</keyword>